<dbReference type="InterPro" id="IPR000160">
    <property type="entry name" value="GGDEF_dom"/>
</dbReference>
<feature type="domain" description="GGDEF" evidence="3">
    <location>
        <begin position="101"/>
        <end position="237"/>
    </location>
</feature>
<evidence type="ECO:0000313" key="5">
    <source>
        <dbReference type="Proteomes" id="UP001528040"/>
    </source>
</evidence>
<evidence type="ECO:0000256" key="1">
    <source>
        <dbReference type="SAM" id="Phobius"/>
    </source>
</evidence>
<evidence type="ECO:0000259" key="2">
    <source>
        <dbReference type="PROSITE" id="PS50883"/>
    </source>
</evidence>
<dbReference type="Pfam" id="PF00990">
    <property type="entry name" value="GGDEF"/>
    <property type="match status" value="1"/>
</dbReference>
<dbReference type="SMART" id="SM00267">
    <property type="entry name" value="GGDEF"/>
    <property type="match status" value="1"/>
</dbReference>
<dbReference type="Gene3D" id="3.30.70.270">
    <property type="match status" value="1"/>
</dbReference>
<dbReference type="EMBL" id="JAQIIO010000002">
    <property type="protein sequence ID" value="MDA5093303.1"/>
    <property type="molecule type" value="Genomic_DNA"/>
</dbReference>
<protein>
    <submittedName>
        <fullName evidence="4">Bifunctional diguanylate cyclase/phosphodiesterase</fullName>
    </submittedName>
</protein>
<dbReference type="InterPro" id="IPR043128">
    <property type="entry name" value="Rev_trsase/Diguanyl_cyclase"/>
</dbReference>
<dbReference type="InterPro" id="IPR050706">
    <property type="entry name" value="Cyclic-di-GMP_PDE-like"/>
</dbReference>
<dbReference type="NCBIfam" id="TIGR00254">
    <property type="entry name" value="GGDEF"/>
    <property type="match status" value="1"/>
</dbReference>
<dbReference type="PROSITE" id="PS50887">
    <property type="entry name" value="GGDEF"/>
    <property type="match status" value="1"/>
</dbReference>
<accession>A0ABT4W0J0</accession>
<dbReference type="RefSeq" id="WP_271053003.1">
    <property type="nucleotide sequence ID" value="NZ_JAQIIO010000002.1"/>
</dbReference>
<dbReference type="PANTHER" id="PTHR33121:SF70">
    <property type="entry name" value="SIGNALING PROTEIN YKOW"/>
    <property type="match status" value="1"/>
</dbReference>
<feature type="transmembrane region" description="Helical" evidence="1">
    <location>
        <begin position="21"/>
        <end position="40"/>
    </location>
</feature>
<dbReference type="CDD" id="cd01948">
    <property type="entry name" value="EAL"/>
    <property type="match status" value="1"/>
</dbReference>
<dbReference type="SMART" id="SM00052">
    <property type="entry name" value="EAL"/>
    <property type="match status" value="1"/>
</dbReference>
<dbReference type="Gene3D" id="3.20.20.450">
    <property type="entry name" value="EAL domain"/>
    <property type="match status" value="1"/>
</dbReference>
<dbReference type="CDD" id="cd01949">
    <property type="entry name" value="GGDEF"/>
    <property type="match status" value="1"/>
</dbReference>
<dbReference type="Proteomes" id="UP001528040">
    <property type="component" value="Unassembled WGS sequence"/>
</dbReference>
<organism evidence="4 5">
    <name type="scientific">Aliiroseovarius salicola</name>
    <dbReference type="NCBI Taxonomy" id="3009082"/>
    <lineage>
        <taxon>Bacteria</taxon>
        <taxon>Pseudomonadati</taxon>
        <taxon>Pseudomonadota</taxon>
        <taxon>Alphaproteobacteria</taxon>
        <taxon>Rhodobacterales</taxon>
        <taxon>Paracoccaceae</taxon>
        <taxon>Aliiroseovarius</taxon>
    </lineage>
</organism>
<keyword evidence="1" id="KW-1133">Transmembrane helix</keyword>
<dbReference type="SUPFAM" id="SSF55073">
    <property type="entry name" value="Nucleotide cyclase"/>
    <property type="match status" value="1"/>
</dbReference>
<evidence type="ECO:0000313" key="4">
    <source>
        <dbReference type="EMBL" id="MDA5093303.1"/>
    </source>
</evidence>
<evidence type="ECO:0000259" key="3">
    <source>
        <dbReference type="PROSITE" id="PS50887"/>
    </source>
</evidence>
<keyword evidence="1" id="KW-0812">Transmembrane</keyword>
<dbReference type="Pfam" id="PF00563">
    <property type="entry name" value="EAL"/>
    <property type="match status" value="1"/>
</dbReference>
<sequence>MAATGTSQYIARIKNLIRTAVVGPQLAAFLPAIALGAYWFGGEGLLVIFAAIFPSLLLLAGILTQQEPQTNIGPVDAVTELPLRDRLVASLEQALRRDDSPDKACIVFEIDDFDRAISNMGAPLADQLMVACAERIKSVLRNTDLLVHLGGARFGVSLAKTRRTDLEALIQLSARLQAAFEGSIFVENAHVHCTVSVGFALPTRVPDPTGEAILNAAEMALQEAKFSGPGSIRAYSNTQHQRAASSEHSAKEILGALNDGQIVPWFQPQLSTDTGALSGFEALARWNHPEKGLIAPGAFLPALAQAGLSERLGELILYHSLTALKNWDKLGLNVPSVSVNFSDDELRNPRLFEKVEWELDRFELDPKRLTVEILETVVARSDDDVTSRSIAAFSALGCGVDLDDFGTGHASISSIRRFDINRIKIDRSFVTHVDTDRDQQSMIAAILTMAERLGMEAIAEGVETHGEHAMLAQLGCKHVQGYSIAKPMPFDATVGWLQTLEEKVAASSILPKRA</sequence>
<dbReference type="PROSITE" id="PS50883">
    <property type="entry name" value="EAL"/>
    <property type="match status" value="1"/>
</dbReference>
<reference evidence="4 5" key="1">
    <citation type="submission" date="2023-01" db="EMBL/GenBank/DDBJ databases">
        <authorList>
            <person name="Yoon J.-W."/>
        </authorList>
    </citation>
    <scope>NUCLEOTIDE SEQUENCE [LARGE SCALE GENOMIC DNA]</scope>
    <source>
        <strain evidence="4 5">KMU-50</strain>
    </source>
</reference>
<dbReference type="InterPro" id="IPR029787">
    <property type="entry name" value="Nucleotide_cyclase"/>
</dbReference>
<keyword evidence="5" id="KW-1185">Reference proteome</keyword>
<dbReference type="PANTHER" id="PTHR33121">
    <property type="entry name" value="CYCLIC DI-GMP PHOSPHODIESTERASE PDEF"/>
    <property type="match status" value="1"/>
</dbReference>
<name>A0ABT4W0J0_9RHOB</name>
<proteinExistence type="predicted"/>
<dbReference type="InterPro" id="IPR035919">
    <property type="entry name" value="EAL_sf"/>
</dbReference>
<keyword evidence="1" id="KW-0472">Membrane</keyword>
<dbReference type="InterPro" id="IPR001633">
    <property type="entry name" value="EAL_dom"/>
</dbReference>
<dbReference type="SUPFAM" id="SSF141868">
    <property type="entry name" value="EAL domain-like"/>
    <property type="match status" value="1"/>
</dbReference>
<comment type="caution">
    <text evidence="4">The sequence shown here is derived from an EMBL/GenBank/DDBJ whole genome shotgun (WGS) entry which is preliminary data.</text>
</comment>
<gene>
    <name evidence="4" type="ORF">O2N63_04305</name>
</gene>
<feature type="domain" description="EAL" evidence="2">
    <location>
        <begin position="246"/>
        <end position="501"/>
    </location>
</feature>